<dbReference type="AlphaFoldDB" id="D7BPL3"/>
<reference evidence="5 6" key="1">
    <citation type="journal article" date="2010" name="Stand. Genomic Sci.">
        <title>Complete genome sequence of Arcanobacterium haemolyticum type strain (11018).</title>
        <authorList>
            <person name="Yasawong M."/>
            <person name="Teshima H."/>
            <person name="Lapidus A."/>
            <person name="Nolan M."/>
            <person name="Lucas S."/>
            <person name="Glavina Del Rio T."/>
            <person name="Tice H."/>
            <person name="Cheng J."/>
            <person name="Bruce D."/>
            <person name="Detter C."/>
            <person name="Tapia R."/>
            <person name="Han C."/>
            <person name="Goodwin L."/>
            <person name="Pitluck S."/>
            <person name="Liolios K."/>
            <person name="Ivanova N."/>
            <person name="Mavromatis K."/>
            <person name="Mikhailova N."/>
            <person name="Pati A."/>
            <person name="Chen A."/>
            <person name="Palaniappan K."/>
            <person name="Land M."/>
            <person name="Hauser L."/>
            <person name="Chang Y."/>
            <person name="Jeffries C."/>
            <person name="Rohde M."/>
            <person name="Sikorski J."/>
            <person name="Pukall R."/>
            <person name="Goker M."/>
            <person name="Woyke T."/>
            <person name="Bristow J."/>
            <person name="Eisen J."/>
            <person name="Markowitz V."/>
            <person name="Hugenholtz P."/>
            <person name="Kyrpides N."/>
            <person name="Klenk H."/>
        </authorList>
    </citation>
    <scope>NUCLEOTIDE SEQUENCE [LARGE SCALE GENOMIC DNA]</scope>
    <source>
        <strain evidence="6">ATCC 9345 / DSM 20595 / CCUG 17215 / LMG 16163 / NBRC 15585 / NCTC 8452 / 11018</strain>
    </source>
</reference>
<evidence type="ECO:0000259" key="4">
    <source>
        <dbReference type="PROSITE" id="PS50949"/>
    </source>
</evidence>
<dbReference type="KEGG" id="ahe:Arch_1149"/>
<dbReference type="GO" id="GO:0003700">
    <property type="term" value="F:DNA-binding transcription factor activity"/>
    <property type="evidence" value="ECO:0007669"/>
    <property type="project" value="InterPro"/>
</dbReference>
<dbReference type="Proteomes" id="UP000000376">
    <property type="component" value="Chromosome"/>
</dbReference>
<proteinExistence type="predicted"/>
<evidence type="ECO:0000256" key="1">
    <source>
        <dbReference type="ARBA" id="ARBA00023015"/>
    </source>
</evidence>
<protein>
    <submittedName>
        <fullName evidence="5">Transcriptional regulator, GntR family</fullName>
    </submittedName>
</protein>
<keyword evidence="6" id="KW-1185">Reference proteome</keyword>
<sequence>MSVDDSRPIWIQLVDTFSRNIAAGDWPAGTKIPSVRELALAAEVNPNTIQRALTQLDSLGLTTAERAQGRFVTTDTALIVRAQHDLATDATDAHVVALSALGLSLNDALELLRSRWDRSSSKENHE</sequence>
<keyword evidence="2" id="KW-0238">DNA-binding</keyword>
<dbReference type="GO" id="GO:0003677">
    <property type="term" value="F:DNA binding"/>
    <property type="evidence" value="ECO:0007669"/>
    <property type="project" value="UniProtKB-KW"/>
</dbReference>
<evidence type="ECO:0000313" key="6">
    <source>
        <dbReference type="Proteomes" id="UP000000376"/>
    </source>
</evidence>
<evidence type="ECO:0000313" key="5">
    <source>
        <dbReference type="EMBL" id="ADH92862.1"/>
    </source>
</evidence>
<keyword evidence="3" id="KW-0804">Transcription</keyword>
<dbReference type="SMART" id="SM00345">
    <property type="entry name" value="HTH_GNTR"/>
    <property type="match status" value="1"/>
</dbReference>
<dbReference type="InterPro" id="IPR036390">
    <property type="entry name" value="WH_DNA-bd_sf"/>
</dbReference>
<feature type="domain" description="HTH gntR-type" evidence="4">
    <location>
        <begin position="7"/>
        <end position="75"/>
    </location>
</feature>
<keyword evidence="1" id="KW-0805">Transcription regulation</keyword>
<dbReference type="PROSITE" id="PS50949">
    <property type="entry name" value="HTH_GNTR"/>
    <property type="match status" value="1"/>
</dbReference>
<dbReference type="Pfam" id="PF00392">
    <property type="entry name" value="GntR"/>
    <property type="match status" value="1"/>
</dbReference>
<dbReference type="Gene3D" id="1.10.10.10">
    <property type="entry name" value="Winged helix-like DNA-binding domain superfamily/Winged helix DNA-binding domain"/>
    <property type="match status" value="1"/>
</dbReference>
<dbReference type="CDD" id="cd07377">
    <property type="entry name" value="WHTH_GntR"/>
    <property type="match status" value="1"/>
</dbReference>
<gene>
    <name evidence="5" type="ordered locus">Arch_1149</name>
</gene>
<evidence type="ECO:0000256" key="3">
    <source>
        <dbReference type="ARBA" id="ARBA00023163"/>
    </source>
</evidence>
<dbReference type="OrthoDB" id="3575876at2"/>
<dbReference type="SUPFAM" id="SSF46785">
    <property type="entry name" value="Winged helix' DNA-binding domain"/>
    <property type="match status" value="1"/>
</dbReference>
<dbReference type="EMBL" id="CP002045">
    <property type="protein sequence ID" value="ADH92862.1"/>
    <property type="molecule type" value="Genomic_DNA"/>
</dbReference>
<accession>D7BPL3</accession>
<dbReference type="STRING" id="644284.Arch_1149"/>
<dbReference type="RefSeq" id="WP_013170356.1">
    <property type="nucleotide sequence ID" value="NC_014218.1"/>
</dbReference>
<dbReference type="HOGENOM" id="CLU_017584_10_0_11"/>
<name>D7BPL3_ARCHD</name>
<dbReference type="InterPro" id="IPR000524">
    <property type="entry name" value="Tscrpt_reg_HTH_GntR"/>
</dbReference>
<dbReference type="PANTHER" id="PTHR38445:SF6">
    <property type="entry name" value="GNTR-FAMILY TRANSCRIPTIONAL REGULATOR"/>
    <property type="match status" value="1"/>
</dbReference>
<evidence type="ECO:0000256" key="2">
    <source>
        <dbReference type="ARBA" id="ARBA00023125"/>
    </source>
</evidence>
<dbReference type="eggNOG" id="COG1725">
    <property type="taxonomic scope" value="Bacteria"/>
</dbReference>
<organism evidence="5 6">
    <name type="scientific">Arcanobacterium haemolyticum (strain ATCC 9345 / DSM 20595 / CCM 5947 / CCUG 17215 / LMG 16163 / NBRC 15585 / NCTC 8452 / 11018)</name>
    <dbReference type="NCBI Taxonomy" id="644284"/>
    <lineage>
        <taxon>Bacteria</taxon>
        <taxon>Bacillati</taxon>
        <taxon>Actinomycetota</taxon>
        <taxon>Actinomycetes</taxon>
        <taxon>Actinomycetales</taxon>
        <taxon>Actinomycetaceae</taxon>
        <taxon>Arcanobacterium</taxon>
    </lineage>
</organism>
<dbReference type="InterPro" id="IPR036388">
    <property type="entry name" value="WH-like_DNA-bd_sf"/>
</dbReference>
<dbReference type="PANTHER" id="PTHR38445">
    <property type="entry name" value="HTH-TYPE TRANSCRIPTIONAL REPRESSOR YTRA"/>
    <property type="match status" value="1"/>
</dbReference>